<dbReference type="InterPro" id="IPR021136">
    <property type="entry name" value="Flagellar_hook_control-like_C"/>
</dbReference>
<sequence length="414" mass="43710">MIADLLSTRPVGPNTHSTAKVTSAVDQDKSASFTSVALAVDSASTQKPLEDVQCSPTAEHCVFDSAGDNDTLLNQAVTADMLGGISFATASQSLPLSLLNSAVMGADSINLDVENSLTTISGLATASSLTATSHSTGTLPLTAAAITATETVNLVPTAQNFTSFMLPTSTETQREALGVGFALGQTSAMTSSTMLAGEIPQTTSINTASSKTSSTFSPDFMLASFNDDAPLLKSDPSLFQRVFSEFRGHEVKDINAMGLSQTAAPQAASATQWGPVSLTPAAPLAQQTQEILTPLREHLRFQVDQHIKRAELRLDPPELGKIELNIRLEGDRLQVQMHAVNPAIRDALLNGLERLRVDLAMDHGGQIDVDVGQGDAQQQQQETALFPSSIAAETTAEQVVDTAHREKSQLDLLA</sequence>
<keyword evidence="3" id="KW-0282">Flagellum</keyword>
<dbReference type="Gene3D" id="3.30.750.140">
    <property type="match status" value="1"/>
</dbReference>
<dbReference type="RefSeq" id="WP_115406808.1">
    <property type="nucleotide sequence ID" value="NZ_UGYV01000001.1"/>
</dbReference>
<evidence type="ECO:0000256" key="1">
    <source>
        <dbReference type="SAM" id="MobiDB-lite"/>
    </source>
</evidence>
<feature type="compositionally biased region" description="Polar residues" evidence="1">
    <location>
        <begin position="14"/>
        <end position="23"/>
    </location>
</feature>
<dbReference type="CDD" id="cd17470">
    <property type="entry name" value="T3SS_Flik_C"/>
    <property type="match status" value="1"/>
</dbReference>
<accession>A0A380B470</accession>
<dbReference type="InterPro" id="IPR038610">
    <property type="entry name" value="FliK-like_C_sf"/>
</dbReference>
<feature type="domain" description="Flagellar hook-length control protein-like C-terminal" evidence="2">
    <location>
        <begin position="300"/>
        <end position="380"/>
    </location>
</feature>
<keyword evidence="3" id="KW-0966">Cell projection</keyword>
<dbReference type="PANTHER" id="PTHR37533">
    <property type="entry name" value="FLAGELLAR HOOK-LENGTH CONTROL PROTEIN"/>
    <property type="match status" value="1"/>
</dbReference>
<dbReference type="EMBL" id="UGYV01000001">
    <property type="protein sequence ID" value="SUI91871.1"/>
    <property type="molecule type" value="Genomic_DNA"/>
</dbReference>
<gene>
    <name evidence="3" type="ORF">NCTC10736_03411</name>
</gene>
<reference evidence="3 4" key="1">
    <citation type="submission" date="2018-06" db="EMBL/GenBank/DDBJ databases">
        <authorList>
            <consortium name="Pathogen Informatics"/>
            <person name="Doyle S."/>
        </authorList>
    </citation>
    <scope>NUCLEOTIDE SEQUENCE [LARGE SCALE GENOMIC DNA]</scope>
    <source>
        <strain evidence="3 4">NCTC10736</strain>
    </source>
</reference>
<organism evidence="3 4">
    <name type="scientific">Shewanella morhuae</name>
    <dbReference type="NCBI Taxonomy" id="365591"/>
    <lineage>
        <taxon>Bacteria</taxon>
        <taxon>Pseudomonadati</taxon>
        <taxon>Pseudomonadota</taxon>
        <taxon>Gammaproteobacteria</taxon>
        <taxon>Alteromonadales</taxon>
        <taxon>Shewanellaceae</taxon>
        <taxon>Shewanella</taxon>
    </lineage>
</organism>
<protein>
    <submittedName>
        <fullName evidence="3">Flagellar hook-length control protein</fullName>
    </submittedName>
</protein>
<feature type="region of interest" description="Disordered" evidence="1">
    <location>
        <begin position="1"/>
        <end position="23"/>
    </location>
</feature>
<dbReference type="AlphaFoldDB" id="A0A380B470"/>
<proteinExistence type="predicted"/>
<evidence type="ECO:0000313" key="3">
    <source>
        <dbReference type="EMBL" id="SUI91871.1"/>
    </source>
</evidence>
<evidence type="ECO:0000259" key="2">
    <source>
        <dbReference type="Pfam" id="PF02120"/>
    </source>
</evidence>
<dbReference type="Proteomes" id="UP000255061">
    <property type="component" value="Unassembled WGS sequence"/>
</dbReference>
<name>A0A380B470_9GAMM</name>
<evidence type="ECO:0000313" key="4">
    <source>
        <dbReference type="Proteomes" id="UP000255061"/>
    </source>
</evidence>
<keyword evidence="3" id="KW-0969">Cilium</keyword>
<dbReference type="InterPro" id="IPR052563">
    <property type="entry name" value="FliK"/>
</dbReference>
<dbReference type="Pfam" id="PF02120">
    <property type="entry name" value="Flg_hook"/>
    <property type="match status" value="1"/>
</dbReference>
<dbReference type="PANTHER" id="PTHR37533:SF2">
    <property type="entry name" value="FLAGELLAR HOOK-LENGTH CONTROL PROTEIN"/>
    <property type="match status" value="1"/>
</dbReference>